<evidence type="ECO:0000313" key="2">
    <source>
        <dbReference type="Proteomes" id="UP000004277"/>
    </source>
</evidence>
<dbReference type="EMBL" id="AKCV02000024">
    <property type="protein sequence ID" value="TMS57363.1"/>
    <property type="molecule type" value="Genomic_DNA"/>
</dbReference>
<evidence type="ECO:0000313" key="1">
    <source>
        <dbReference type="EMBL" id="TMS57363.1"/>
    </source>
</evidence>
<accession>A0ACD3SMG1</accession>
<gene>
    <name evidence="1" type="ORF">MW7_013105</name>
</gene>
<reference evidence="1" key="1">
    <citation type="submission" date="2019-05" db="EMBL/GenBank/DDBJ databases">
        <title>Revised genome assembly of Burkholderiaceae (previously Ralstonia) sp. PBA.</title>
        <authorList>
            <person name="Gan H.M."/>
        </authorList>
    </citation>
    <scope>NUCLEOTIDE SEQUENCE</scope>
    <source>
        <strain evidence="1">PBA</strain>
    </source>
</reference>
<proteinExistence type="predicted"/>
<comment type="caution">
    <text evidence="1">The sequence shown here is derived from an EMBL/GenBank/DDBJ whole genome shotgun (WGS) entry which is preliminary data.</text>
</comment>
<dbReference type="Proteomes" id="UP000004277">
    <property type="component" value="Unassembled WGS sequence"/>
</dbReference>
<keyword evidence="2" id="KW-1185">Reference proteome</keyword>
<sequence length="513" mass="56478">MKKLVSQLTLGAAAACAFLATVPAHALNGKPAVDRDTVVFAIGKEIGNLDGQVAATGDSQRYGWQMYDTLYAFDRKGNVQPSVATDVKISPDGLQYTFTLRKGVKFHNGDALTAADVKYSMERILKPETKSTRRPYFVNLVESTETSGDHTVTFKLKRADGAFLNKIAGYLLLVPKKYTESLPTPEAFSKAPIGSGPYKFVEQRIGQSLTFERFDGYWGKKPGIKKLVFRSIPEAASRVNALMSGEVDVIDYVAPVDVKRLKATKGLLVKSVPAGSPLAVRLYSNVEGQPLAKREVRLALNHGLDSAAIIKNVLHGVGAPMTSYISASYPYGVDKTLKPYKYDPALAKKLLSQAGYPQGFQTEMYCSSDNPKELCEAIAAYWSTIGVRTSVKVIDYAAWSRLNNTHKSGPMTVMQFSNAIYDPIHPISGAASKDGTWSDYSNPEVEKLIAQADAETDRAKRDQLFQKIGRTLHEDGHAVLLTELYYTFAQDSGLDWEPQHGSGYYNLKEVRWK</sequence>
<protein>
    <submittedName>
        <fullName evidence="1">ABC transporter substrate-binding protein</fullName>
    </submittedName>
</protein>
<organism evidence="1 2">
    <name type="scientific">Imbroritus primus</name>
    <dbReference type="NCBI Taxonomy" id="3058603"/>
    <lineage>
        <taxon>Bacteria</taxon>
        <taxon>Pseudomonadati</taxon>
        <taxon>Pseudomonadota</taxon>
        <taxon>Betaproteobacteria</taxon>
        <taxon>Burkholderiales</taxon>
        <taxon>Burkholderiaceae</taxon>
        <taxon>Imbroritus</taxon>
    </lineage>
</organism>
<name>A0ACD3SMG1_9BURK</name>